<dbReference type="Proteomes" id="UP000482155">
    <property type="component" value="Unassembled WGS sequence"/>
</dbReference>
<evidence type="ECO:0000256" key="1">
    <source>
        <dbReference type="ARBA" id="ARBA00004651"/>
    </source>
</evidence>
<sequence>MISTPPTLEQLRARHGDRYKWLVLLTVMIGTMASILSSTIVNVAVPDLSHHFVLGQERAQWVSAGFMLAMTLSMLTTPWFLLRFGLRRTYTGSILLLLAGGVVGGFSLNYPMLLAMRVAEGLAAGILQPIPSIVILRAFEREQQGKAMGIFGFGVVFAPAVGPSVGGFLVEHFGWRSIFFVVVPFCLAVLVMVRYLLPVNSSMAGDAKPLDWKGLLLAGVSTISLINGLVHLHDGWVGAASLITIALTSLAAFIAYQRRTPFPLVDMRLFSHRQFAMGALVAFIYGAGLFGSTYLVPVYMQTALHYAPSEAGLLLLPAGAVLSVTIILAGRLSDRHAPNVLVSIGLFLLAASFALMATGSLVSGYFYLMTWAIIGRIGLGFVLPSLSLGAMRGIDMEMVAQGSSTINFLRQLGGAIGVSLSGIVLEWRLAVHHVGLGAGGNAAAERILPFSETFLFVATLCALAIFAAWRMKAGEKPAASAV</sequence>
<evidence type="ECO:0000256" key="6">
    <source>
        <dbReference type="ARBA" id="ARBA00022989"/>
    </source>
</evidence>
<dbReference type="PANTHER" id="PTHR42718:SF9">
    <property type="entry name" value="MAJOR FACILITATOR SUPERFAMILY MULTIDRUG TRANSPORTER MFSC"/>
    <property type="match status" value="1"/>
</dbReference>
<evidence type="ECO:0000313" key="11">
    <source>
        <dbReference type="Proteomes" id="UP000482155"/>
    </source>
</evidence>
<dbReference type="GO" id="GO:0022857">
    <property type="term" value="F:transmembrane transporter activity"/>
    <property type="evidence" value="ECO:0007669"/>
    <property type="project" value="InterPro"/>
</dbReference>
<evidence type="ECO:0000256" key="4">
    <source>
        <dbReference type="ARBA" id="ARBA00022475"/>
    </source>
</evidence>
<feature type="transmembrane region" description="Helical" evidence="8">
    <location>
        <begin position="450"/>
        <end position="469"/>
    </location>
</feature>
<organism evidence="10 11">
    <name type="scientific">Noviherbaspirillum galbum</name>
    <dbReference type="NCBI Taxonomy" id="2709383"/>
    <lineage>
        <taxon>Bacteria</taxon>
        <taxon>Pseudomonadati</taxon>
        <taxon>Pseudomonadota</taxon>
        <taxon>Betaproteobacteria</taxon>
        <taxon>Burkholderiales</taxon>
        <taxon>Oxalobacteraceae</taxon>
        <taxon>Noviherbaspirillum</taxon>
    </lineage>
</organism>
<keyword evidence="5 8" id="KW-0812">Transmembrane</keyword>
<dbReference type="SUPFAM" id="SSF103473">
    <property type="entry name" value="MFS general substrate transporter"/>
    <property type="match status" value="1"/>
</dbReference>
<evidence type="ECO:0000256" key="8">
    <source>
        <dbReference type="SAM" id="Phobius"/>
    </source>
</evidence>
<protein>
    <submittedName>
        <fullName evidence="10">Multidrug efflux MFS transporter</fullName>
    </submittedName>
</protein>
<keyword evidence="11" id="KW-1185">Reference proteome</keyword>
<accession>A0A6B3SRJ4</accession>
<dbReference type="InterPro" id="IPR036259">
    <property type="entry name" value="MFS_trans_sf"/>
</dbReference>
<feature type="domain" description="Major facilitator superfamily (MFS) profile" evidence="9">
    <location>
        <begin position="23"/>
        <end position="476"/>
    </location>
</feature>
<dbReference type="Gene3D" id="1.20.1720.10">
    <property type="entry name" value="Multidrug resistance protein D"/>
    <property type="match status" value="1"/>
</dbReference>
<reference evidence="10 11" key="1">
    <citation type="submission" date="2020-02" db="EMBL/GenBank/DDBJ databases">
        <authorList>
            <person name="Kim M.K."/>
        </authorList>
    </citation>
    <scope>NUCLEOTIDE SEQUENCE [LARGE SCALE GENOMIC DNA]</scope>
    <source>
        <strain evidence="10 11">17J57-3</strain>
    </source>
</reference>
<dbReference type="GO" id="GO:0005886">
    <property type="term" value="C:plasma membrane"/>
    <property type="evidence" value="ECO:0007669"/>
    <property type="project" value="UniProtKB-SubCell"/>
</dbReference>
<evidence type="ECO:0000256" key="3">
    <source>
        <dbReference type="ARBA" id="ARBA00022448"/>
    </source>
</evidence>
<dbReference type="PROSITE" id="PS50850">
    <property type="entry name" value="MFS"/>
    <property type="match status" value="1"/>
</dbReference>
<dbReference type="AlphaFoldDB" id="A0A6B3SRJ4"/>
<keyword evidence="7 8" id="KW-0472">Membrane</keyword>
<feature type="transmembrane region" description="Helical" evidence="8">
    <location>
        <begin position="277"/>
        <end position="299"/>
    </location>
</feature>
<feature type="transmembrane region" description="Helical" evidence="8">
    <location>
        <begin position="368"/>
        <end position="391"/>
    </location>
</feature>
<dbReference type="InterPro" id="IPR020846">
    <property type="entry name" value="MFS_dom"/>
</dbReference>
<evidence type="ECO:0000256" key="2">
    <source>
        <dbReference type="ARBA" id="ARBA00008537"/>
    </source>
</evidence>
<feature type="transmembrane region" description="Helical" evidence="8">
    <location>
        <begin position="175"/>
        <end position="197"/>
    </location>
</feature>
<feature type="transmembrane region" description="Helical" evidence="8">
    <location>
        <begin position="412"/>
        <end position="430"/>
    </location>
</feature>
<evidence type="ECO:0000256" key="5">
    <source>
        <dbReference type="ARBA" id="ARBA00022692"/>
    </source>
</evidence>
<proteinExistence type="inferred from homology"/>
<name>A0A6B3SRJ4_9BURK</name>
<evidence type="ECO:0000256" key="7">
    <source>
        <dbReference type="ARBA" id="ARBA00023136"/>
    </source>
</evidence>
<feature type="transmembrane region" description="Helical" evidence="8">
    <location>
        <begin position="311"/>
        <end position="329"/>
    </location>
</feature>
<dbReference type="NCBIfam" id="TIGR00711">
    <property type="entry name" value="efflux_EmrB"/>
    <property type="match status" value="1"/>
</dbReference>
<dbReference type="InterPro" id="IPR011701">
    <property type="entry name" value="MFS"/>
</dbReference>
<keyword evidence="6 8" id="KW-1133">Transmembrane helix</keyword>
<dbReference type="Pfam" id="PF07690">
    <property type="entry name" value="MFS_1"/>
    <property type="match status" value="1"/>
</dbReference>
<dbReference type="InterPro" id="IPR004638">
    <property type="entry name" value="EmrB-like"/>
</dbReference>
<comment type="caution">
    <text evidence="10">The sequence shown here is derived from an EMBL/GenBank/DDBJ whole genome shotgun (WGS) entry which is preliminary data.</text>
</comment>
<feature type="transmembrane region" description="Helical" evidence="8">
    <location>
        <begin position="21"/>
        <end position="41"/>
    </location>
</feature>
<comment type="subcellular location">
    <subcellularLocation>
        <location evidence="1">Cell membrane</location>
        <topology evidence="1">Multi-pass membrane protein</topology>
    </subcellularLocation>
</comment>
<feature type="transmembrane region" description="Helical" evidence="8">
    <location>
        <begin position="341"/>
        <end position="362"/>
    </location>
</feature>
<keyword evidence="3" id="KW-0813">Transport</keyword>
<dbReference type="PANTHER" id="PTHR42718">
    <property type="entry name" value="MAJOR FACILITATOR SUPERFAMILY MULTIDRUG TRANSPORTER MFSC"/>
    <property type="match status" value="1"/>
</dbReference>
<feature type="transmembrane region" description="Helical" evidence="8">
    <location>
        <begin position="94"/>
        <end position="112"/>
    </location>
</feature>
<keyword evidence="4" id="KW-1003">Cell membrane</keyword>
<comment type="similarity">
    <text evidence="2">Belongs to the major facilitator superfamily. EmrB family.</text>
</comment>
<dbReference type="RefSeq" id="WP_163966657.1">
    <property type="nucleotide sequence ID" value="NZ_JAAIVB010000068.1"/>
</dbReference>
<dbReference type="EMBL" id="JAAIVB010000068">
    <property type="protein sequence ID" value="NEX63148.1"/>
    <property type="molecule type" value="Genomic_DNA"/>
</dbReference>
<gene>
    <name evidence="10" type="ORF">G3574_18865</name>
</gene>
<feature type="transmembrane region" description="Helical" evidence="8">
    <location>
        <begin position="236"/>
        <end position="256"/>
    </location>
</feature>
<dbReference type="PRINTS" id="PR01036">
    <property type="entry name" value="TCRTETB"/>
</dbReference>
<dbReference type="Gene3D" id="1.20.1250.20">
    <property type="entry name" value="MFS general substrate transporter like domains"/>
    <property type="match status" value="1"/>
</dbReference>
<feature type="transmembrane region" description="Helical" evidence="8">
    <location>
        <begin position="61"/>
        <end position="82"/>
    </location>
</feature>
<feature type="transmembrane region" description="Helical" evidence="8">
    <location>
        <begin position="148"/>
        <end position="169"/>
    </location>
</feature>
<evidence type="ECO:0000259" key="9">
    <source>
        <dbReference type="PROSITE" id="PS50850"/>
    </source>
</evidence>
<evidence type="ECO:0000313" key="10">
    <source>
        <dbReference type="EMBL" id="NEX63148.1"/>
    </source>
</evidence>